<organism evidence="10 11">
    <name type="scientific">Babesia gibsoni</name>
    <dbReference type="NCBI Taxonomy" id="33632"/>
    <lineage>
        <taxon>Eukaryota</taxon>
        <taxon>Sar</taxon>
        <taxon>Alveolata</taxon>
        <taxon>Apicomplexa</taxon>
        <taxon>Aconoidasida</taxon>
        <taxon>Piroplasmida</taxon>
        <taxon>Babesiidae</taxon>
        <taxon>Babesia</taxon>
    </lineage>
</organism>
<keyword evidence="4 10" id="KW-0418">Kinase</keyword>
<keyword evidence="3 6" id="KW-0547">Nucleotide-binding</keyword>
<keyword evidence="5 6" id="KW-0067">ATP-binding</keyword>
<proteinExistence type="inferred from homology"/>
<dbReference type="Proteomes" id="UP001230268">
    <property type="component" value="Unassembled WGS sequence"/>
</dbReference>
<keyword evidence="11" id="KW-1185">Reference proteome</keyword>
<name>A0AAD8PFY0_BABGI</name>
<evidence type="ECO:0000256" key="4">
    <source>
        <dbReference type="ARBA" id="ARBA00022777"/>
    </source>
</evidence>
<dbReference type="InterPro" id="IPR008271">
    <property type="entry name" value="Ser/Thr_kinase_AS"/>
</dbReference>
<dbReference type="InterPro" id="IPR000719">
    <property type="entry name" value="Prot_kinase_dom"/>
</dbReference>
<dbReference type="PROSITE" id="PS51285">
    <property type="entry name" value="AGC_KINASE_CTER"/>
    <property type="match status" value="1"/>
</dbReference>
<evidence type="ECO:0000259" key="8">
    <source>
        <dbReference type="PROSITE" id="PS50011"/>
    </source>
</evidence>
<dbReference type="PROSITE" id="PS00108">
    <property type="entry name" value="PROTEIN_KINASE_ST"/>
    <property type="match status" value="1"/>
</dbReference>
<evidence type="ECO:0000259" key="9">
    <source>
        <dbReference type="PROSITE" id="PS51285"/>
    </source>
</evidence>
<dbReference type="SUPFAM" id="SSF56112">
    <property type="entry name" value="Protein kinase-like (PK-like)"/>
    <property type="match status" value="1"/>
</dbReference>
<comment type="similarity">
    <text evidence="7">Belongs to the protein kinase superfamily.</text>
</comment>
<dbReference type="Gene3D" id="1.10.510.10">
    <property type="entry name" value="Transferase(Phosphotransferase) domain 1"/>
    <property type="match status" value="1"/>
</dbReference>
<dbReference type="InterPro" id="IPR011009">
    <property type="entry name" value="Kinase-like_dom_sf"/>
</dbReference>
<dbReference type="GO" id="GO:0005524">
    <property type="term" value="F:ATP binding"/>
    <property type="evidence" value="ECO:0007669"/>
    <property type="project" value="UniProtKB-UniRule"/>
</dbReference>
<dbReference type="GO" id="GO:0005952">
    <property type="term" value="C:cAMP-dependent protein kinase complex"/>
    <property type="evidence" value="ECO:0007669"/>
    <property type="project" value="TreeGrafter"/>
</dbReference>
<evidence type="ECO:0000313" key="11">
    <source>
        <dbReference type="Proteomes" id="UP001230268"/>
    </source>
</evidence>
<dbReference type="FunFam" id="1.10.510.10:FF:000005">
    <property type="entry name" value="cAMP-dependent protein kinase catalytic subunit alpha"/>
    <property type="match status" value="1"/>
</dbReference>
<reference evidence="10" key="1">
    <citation type="submission" date="2023-08" db="EMBL/GenBank/DDBJ databases">
        <title>Draft sequence of the Babesia gibsoni genome.</title>
        <authorList>
            <person name="Yamagishi J.Y."/>
            <person name="Xuan X.X."/>
        </authorList>
    </citation>
    <scope>NUCLEOTIDE SEQUENCE</scope>
    <source>
        <strain evidence="10">Azabu</strain>
    </source>
</reference>
<protein>
    <submittedName>
        <fullName evidence="10">Cyclic nucleotide-dependent protein kinase</fullName>
    </submittedName>
</protein>
<evidence type="ECO:0000256" key="3">
    <source>
        <dbReference type="ARBA" id="ARBA00022741"/>
    </source>
</evidence>
<dbReference type="Pfam" id="PF00069">
    <property type="entry name" value="Pkinase"/>
    <property type="match status" value="1"/>
</dbReference>
<dbReference type="EMBL" id="JAVEPI010000001">
    <property type="protein sequence ID" value="KAK1444574.1"/>
    <property type="molecule type" value="Genomic_DNA"/>
</dbReference>
<dbReference type="SMART" id="SM00220">
    <property type="entry name" value="S_TKc"/>
    <property type="match status" value="1"/>
</dbReference>
<gene>
    <name evidence="10" type="ORF">BgAZ_104800</name>
</gene>
<dbReference type="PROSITE" id="PS00107">
    <property type="entry name" value="PROTEIN_KINASE_ATP"/>
    <property type="match status" value="1"/>
</dbReference>
<dbReference type="PROSITE" id="PS50011">
    <property type="entry name" value="PROTEIN_KINASE_DOM"/>
    <property type="match status" value="1"/>
</dbReference>
<dbReference type="InterPro" id="IPR017441">
    <property type="entry name" value="Protein_kinase_ATP_BS"/>
</dbReference>
<dbReference type="PANTHER" id="PTHR24353">
    <property type="entry name" value="CYCLIC NUCLEOTIDE-DEPENDENT PROTEIN KINASE"/>
    <property type="match status" value="1"/>
</dbReference>
<dbReference type="InterPro" id="IPR000961">
    <property type="entry name" value="AGC-kinase_C"/>
</dbReference>
<dbReference type="AlphaFoldDB" id="A0AAD8PFY0"/>
<dbReference type="PANTHER" id="PTHR24353:SF37">
    <property type="entry name" value="CAMP-DEPENDENT PROTEIN KINASE CATALYTIC SUBUNIT PRKX"/>
    <property type="match status" value="1"/>
</dbReference>
<evidence type="ECO:0000256" key="2">
    <source>
        <dbReference type="ARBA" id="ARBA00022679"/>
    </source>
</evidence>
<dbReference type="Gene3D" id="3.30.200.20">
    <property type="entry name" value="Phosphorylase Kinase, domain 1"/>
    <property type="match status" value="1"/>
</dbReference>
<feature type="binding site" evidence="6">
    <location>
        <position position="93"/>
    </location>
    <ligand>
        <name>ATP</name>
        <dbReference type="ChEBI" id="CHEBI:30616"/>
    </ligand>
</feature>
<sequence>MALGKSSYPLKLKGVDNSEGVGCVGSLVALVKRLFVKGGKKREHRRLTFRNSVTKLRKNDFDFVRALGTGGFGRVFLALPKNIDGLEEPCAIKRLNKHSLIQQKQVDHVISEKKLLASVKHPFIVNMLGTFKDEYYLYIVMECVFGGDFFGYLRGVDKLGSKEAMFYAAQVTLIFEYMHSHNIIYRDLKPENLLVGRDGYLKLTDFGFAKVVDLRTYTLCGTPDYLAPEILLNKGHGKAVDWWTLGILIYEMLVGYPPFYDEEPMGIYKKILEAKLMFPRFYDERAKELTKKLLTFDQFKRIGNLHKGVEDIKTCGWFAPMDFDKLVKKQLLPPYVPALKDKHDTSKFEKVSESYETPTAVCGNADPFDNW</sequence>
<keyword evidence="2" id="KW-0808">Transferase</keyword>
<evidence type="ECO:0000256" key="1">
    <source>
        <dbReference type="ARBA" id="ARBA00022527"/>
    </source>
</evidence>
<keyword evidence="1 7" id="KW-0723">Serine/threonine-protein kinase</keyword>
<evidence type="ECO:0000313" key="10">
    <source>
        <dbReference type="EMBL" id="KAK1444574.1"/>
    </source>
</evidence>
<evidence type="ECO:0000256" key="7">
    <source>
        <dbReference type="RuleBase" id="RU000304"/>
    </source>
</evidence>
<dbReference type="CDD" id="cd05580">
    <property type="entry name" value="STKc_PKA_like"/>
    <property type="match status" value="1"/>
</dbReference>
<comment type="caution">
    <text evidence="10">The sequence shown here is derived from an EMBL/GenBank/DDBJ whole genome shotgun (WGS) entry which is preliminary data.</text>
</comment>
<evidence type="ECO:0000256" key="5">
    <source>
        <dbReference type="ARBA" id="ARBA00022840"/>
    </source>
</evidence>
<feature type="domain" description="Protein kinase" evidence="8">
    <location>
        <begin position="61"/>
        <end position="318"/>
    </location>
</feature>
<dbReference type="GO" id="GO:0004691">
    <property type="term" value="F:cAMP-dependent protein kinase activity"/>
    <property type="evidence" value="ECO:0007669"/>
    <property type="project" value="TreeGrafter"/>
</dbReference>
<evidence type="ECO:0000256" key="6">
    <source>
        <dbReference type="PROSITE-ProRule" id="PRU10141"/>
    </source>
</evidence>
<accession>A0AAD8PFY0</accession>
<feature type="domain" description="AGC-kinase C-terminal" evidence="9">
    <location>
        <begin position="319"/>
        <end position="371"/>
    </location>
</feature>